<proteinExistence type="inferred from homology"/>
<evidence type="ECO:0000256" key="6">
    <source>
        <dbReference type="ARBA" id="ARBA00023136"/>
    </source>
</evidence>
<comment type="subcellular location">
    <subcellularLocation>
        <location evidence="1">Cell outer membrane</location>
    </subcellularLocation>
</comment>
<comment type="caution">
    <text evidence="9">The sequence shown here is derived from an EMBL/GenBank/DDBJ whole genome shotgun (WGS) entry which is preliminary data.</text>
</comment>
<evidence type="ECO:0000256" key="3">
    <source>
        <dbReference type="ARBA" id="ARBA00022448"/>
    </source>
</evidence>
<dbReference type="Pfam" id="PF02321">
    <property type="entry name" value="OEP"/>
    <property type="match status" value="1"/>
</dbReference>
<evidence type="ECO:0000256" key="7">
    <source>
        <dbReference type="ARBA" id="ARBA00023237"/>
    </source>
</evidence>
<dbReference type="SUPFAM" id="SSF56954">
    <property type="entry name" value="Outer membrane efflux proteins (OEP)"/>
    <property type="match status" value="1"/>
</dbReference>
<dbReference type="Gene3D" id="1.20.1600.10">
    <property type="entry name" value="Outer membrane efflux proteins (OEP)"/>
    <property type="match status" value="1"/>
</dbReference>
<dbReference type="GO" id="GO:0009279">
    <property type="term" value="C:cell outer membrane"/>
    <property type="evidence" value="ECO:0007669"/>
    <property type="project" value="UniProtKB-SubCell"/>
</dbReference>
<gene>
    <name evidence="9" type="ORF">CK503_01040</name>
</gene>
<evidence type="ECO:0000256" key="4">
    <source>
        <dbReference type="ARBA" id="ARBA00022452"/>
    </source>
</evidence>
<dbReference type="PANTHER" id="PTHR30026">
    <property type="entry name" value="OUTER MEMBRANE PROTEIN TOLC"/>
    <property type="match status" value="1"/>
</dbReference>
<dbReference type="GO" id="GO:0015288">
    <property type="term" value="F:porin activity"/>
    <property type="evidence" value="ECO:0007669"/>
    <property type="project" value="TreeGrafter"/>
</dbReference>
<dbReference type="AlphaFoldDB" id="A0A2A2GEZ1"/>
<evidence type="ECO:0000256" key="8">
    <source>
        <dbReference type="SAM" id="Coils"/>
    </source>
</evidence>
<keyword evidence="6" id="KW-0472">Membrane</keyword>
<sequence length="460" mass="52940">MKQYIPALLFCFFLLPMITVGQDTVKVSLESFIERGIENSGQIEFEQRKVDLANNQINQAQSQRYLPRFELSTQHGIVPGVISQTNLPEDQYYLDPNLENDWENWAVFTRAEVSAVQPIFAWGALKNAVKAAKSAAVSAQKQFEKEKANVRLRLFELYQSYLLTNEILVLLDEAQNQIDKIERQIEEKQEDGDTEFDESELFKFKIFKSEFDIRAAEVREEAETTQRIWNYVLNADENTVYMPDSNFLDPVAGELREIDYYRSYALANRSEIDAIEAGIDAAEYGMKAQKQKNYPSLYIGLNGSYANTPNRPRQSNPFIINNSNYASGSFGFGIRQNLDFLSIKADIEKGRIQYRQAKYLKDAAVDGIVLGINQAYKETSLSKVKVDKTDEAHRTSKKWLRQEQLDYDFGMGDTKDLIDAMKKELELRVQLKREVFNFNNNIAELYRKSGLPILELSNEN</sequence>
<dbReference type="GO" id="GO:0015562">
    <property type="term" value="F:efflux transmembrane transporter activity"/>
    <property type="evidence" value="ECO:0007669"/>
    <property type="project" value="InterPro"/>
</dbReference>
<accession>A0A2A2GEZ1</accession>
<dbReference type="InterPro" id="IPR003423">
    <property type="entry name" value="OMP_efflux"/>
</dbReference>
<keyword evidence="3" id="KW-0813">Transport</keyword>
<evidence type="ECO:0000256" key="1">
    <source>
        <dbReference type="ARBA" id="ARBA00004442"/>
    </source>
</evidence>
<keyword evidence="8" id="KW-0175">Coiled coil</keyword>
<dbReference type="GO" id="GO:1990281">
    <property type="term" value="C:efflux pump complex"/>
    <property type="evidence" value="ECO:0007669"/>
    <property type="project" value="TreeGrafter"/>
</dbReference>
<evidence type="ECO:0000313" key="10">
    <source>
        <dbReference type="Proteomes" id="UP000218831"/>
    </source>
</evidence>
<keyword evidence="10" id="KW-1185">Reference proteome</keyword>
<evidence type="ECO:0000256" key="5">
    <source>
        <dbReference type="ARBA" id="ARBA00022692"/>
    </source>
</evidence>
<keyword evidence="4" id="KW-1134">Transmembrane beta strand</keyword>
<organism evidence="9 10">
    <name type="scientific">Fodinibius salipaludis</name>
    <dbReference type="NCBI Taxonomy" id="2032627"/>
    <lineage>
        <taxon>Bacteria</taxon>
        <taxon>Pseudomonadati</taxon>
        <taxon>Balneolota</taxon>
        <taxon>Balneolia</taxon>
        <taxon>Balneolales</taxon>
        <taxon>Balneolaceae</taxon>
        <taxon>Fodinibius</taxon>
    </lineage>
</organism>
<name>A0A2A2GEZ1_9BACT</name>
<evidence type="ECO:0000256" key="2">
    <source>
        <dbReference type="ARBA" id="ARBA00007613"/>
    </source>
</evidence>
<evidence type="ECO:0008006" key="11">
    <source>
        <dbReference type="Google" id="ProtNLM"/>
    </source>
</evidence>
<keyword evidence="7" id="KW-0998">Cell outer membrane</keyword>
<dbReference type="PANTHER" id="PTHR30026:SF13">
    <property type="entry name" value="MEMBRANE EFFLUX PROTEIN, PUTATIVE-RELATED"/>
    <property type="match status" value="1"/>
</dbReference>
<dbReference type="EMBL" id="NSKE01000001">
    <property type="protein sequence ID" value="PAU95928.1"/>
    <property type="molecule type" value="Genomic_DNA"/>
</dbReference>
<dbReference type="RefSeq" id="WP_095605172.1">
    <property type="nucleotide sequence ID" value="NZ_NSKE01000001.1"/>
</dbReference>
<reference evidence="9 10" key="1">
    <citation type="submission" date="2017-08" db="EMBL/GenBank/DDBJ databases">
        <title>Aliifodinibius alkalisoli sp. nov., isolated from saline alkaline soil.</title>
        <authorList>
            <person name="Liu D."/>
            <person name="Zhang G."/>
        </authorList>
    </citation>
    <scope>NUCLEOTIDE SEQUENCE [LARGE SCALE GENOMIC DNA]</scope>
    <source>
        <strain evidence="9 10">WN023</strain>
    </source>
</reference>
<dbReference type="InterPro" id="IPR051906">
    <property type="entry name" value="TolC-like"/>
</dbReference>
<feature type="coiled-coil region" evidence="8">
    <location>
        <begin position="164"/>
        <end position="191"/>
    </location>
</feature>
<dbReference type="OrthoDB" id="1522506at2"/>
<dbReference type="Proteomes" id="UP000218831">
    <property type="component" value="Unassembled WGS sequence"/>
</dbReference>
<comment type="similarity">
    <text evidence="2">Belongs to the outer membrane factor (OMF) (TC 1.B.17) family.</text>
</comment>
<evidence type="ECO:0000313" key="9">
    <source>
        <dbReference type="EMBL" id="PAU95928.1"/>
    </source>
</evidence>
<keyword evidence="5" id="KW-0812">Transmembrane</keyword>
<protein>
    <recommendedName>
        <fullName evidence="11">Transporter</fullName>
    </recommendedName>
</protein>